<evidence type="ECO:0000313" key="2">
    <source>
        <dbReference type="EMBL" id="MFD0976938.1"/>
    </source>
</evidence>
<dbReference type="SMART" id="SM00867">
    <property type="entry name" value="YceI"/>
    <property type="match status" value="1"/>
</dbReference>
<dbReference type="RefSeq" id="WP_380738792.1">
    <property type="nucleotide sequence ID" value="NZ_JBHTJP010000034.1"/>
</dbReference>
<evidence type="ECO:0000313" key="3">
    <source>
        <dbReference type="Proteomes" id="UP001597100"/>
    </source>
</evidence>
<proteinExistence type="predicted"/>
<dbReference type="SUPFAM" id="SSF101874">
    <property type="entry name" value="YceI-like"/>
    <property type="match status" value="1"/>
</dbReference>
<organism evidence="2 3">
    <name type="scientific">Salinimicrobium gaetbulicola</name>
    <dbReference type="NCBI Taxonomy" id="999702"/>
    <lineage>
        <taxon>Bacteria</taxon>
        <taxon>Pseudomonadati</taxon>
        <taxon>Bacteroidota</taxon>
        <taxon>Flavobacteriia</taxon>
        <taxon>Flavobacteriales</taxon>
        <taxon>Flavobacteriaceae</taxon>
        <taxon>Salinimicrobium</taxon>
    </lineage>
</organism>
<dbReference type="EMBL" id="JBHTJP010000034">
    <property type="protein sequence ID" value="MFD0976938.1"/>
    <property type="molecule type" value="Genomic_DNA"/>
</dbReference>
<sequence length="189" mass="20813">MKNRLFTAAAPVLIFSMVSFTTIKKNVDVKASTVEWTGKKVTGAHTGTIQLKDGFVNLTEEGELIGGEFEMDMNSIVVTDLTGEYKTKLEGHLNSDDFFGVENYATSKLVITDVTSQKGNMYTVTGDLTIKGKTEPVTFDMEVKDNSATAKVVIDRTKYGIRYGSGSFFDNLGDKTINDNFTLDVNLQF</sequence>
<protein>
    <submittedName>
        <fullName evidence="2">YceI family protein</fullName>
    </submittedName>
</protein>
<dbReference type="InterPro" id="IPR007372">
    <property type="entry name" value="Lipid/polyisoprenoid-bd_YceI"/>
</dbReference>
<comment type="caution">
    <text evidence="2">The sequence shown here is derived from an EMBL/GenBank/DDBJ whole genome shotgun (WGS) entry which is preliminary data.</text>
</comment>
<dbReference type="PANTHER" id="PTHR34406:SF1">
    <property type="entry name" value="PROTEIN YCEI"/>
    <property type="match status" value="1"/>
</dbReference>
<dbReference type="Gene3D" id="2.40.128.110">
    <property type="entry name" value="Lipid/polyisoprenoid-binding, YceI-like"/>
    <property type="match status" value="1"/>
</dbReference>
<dbReference type="InterPro" id="IPR036761">
    <property type="entry name" value="TTHA0802/YceI-like_sf"/>
</dbReference>
<dbReference type="Proteomes" id="UP001597100">
    <property type="component" value="Unassembled WGS sequence"/>
</dbReference>
<reference evidence="3" key="1">
    <citation type="journal article" date="2019" name="Int. J. Syst. Evol. Microbiol.">
        <title>The Global Catalogue of Microorganisms (GCM) 10K type strain sequencing project: providing services to taxonomists for standard genome sequencing and annotation.</title>
        <authorList>
            <consortium name="The Broad Institute Genomics Platform"/>
            <consortium name="The Broad Institute Genome Sequencing Center for Infectious Disease"/>
            <person name="Wu L."/>
            <person name="Ma J."/>
        </authorList>
    </citation>
    <scope>NUCLEOTIDE SEQUENCE [LARGE SCALE GENOMIC DNA]</scope>
    <source>
        <strain evidence="3">CCUG 60898</strain>
    </source>
</reference>
<keyword evidence="3" id="KW-1185">Reference proteome</keyword>
<name>A0ABW3II17_9FLAO</name>
<gene>
    <name evidence="2" type="ORF">ACFQ1G_09050</name>
</gene>
<feature type="domain" description="Lipid/polyisoprenoid-binding YceI-like" evidence="1">
    <location>
        <begin position="24"/>
        <end position="188"/>
    </location>
</feature>
<accession>A0ABW3II17</accession>
<evidence type="ECO:0000259" key="1">
    <source>
        <dbReference type="SMART" id="SM00867"/>
    </source>
</evidence>
<dbReference type="Pfam" id="PF04264">
    <property type="entry name" value="YceI"/>
    <property type="match status" value="1"/>
</dbReference>
<dbReference type="PANTHER" id="PTHR34406">
    <property type="entry name" value="PROTEIN YCEI"/>
    <property type="match status" value="1"/>
</dbReference>